<organism evidence="1 2">
    <name type="scientific">Dolichospermum flos-aquae CCAP 1403/13F</name>
    <dbReference type="NCBI Taxonomy" id="315271"/>
    <lineage>
        <taxon>Bacteria</taxon>
        <taxon>Bacillati</taxon>
        <taxon>Cyanobacteriota</taxon>
        <taxon>Cyanophyceae</taxon>
        <taxon>Nostocales</taxon>
        <taxon>Aphanizomenonaceae</taxon>
        <taxon>Dolichospermum</taxon>
    </lineage>
</organism>
<dbReference type="EMBL" id="CP051207">
    <property type="protein sequence ID" value="QJB47252.1"/>
    <property type="molecule type" value="Genomic_DNA"/>
</dbReference>
<dbReference type="RefSeq" id="WP_168697593.1">
    <property type="nucleotide sequence ID" value="NZ_CP051207.1"/>
</dbReference>
<proteinExistence type="predicted"/>
<accession>A0A6H2C5Z1</accession>
<dbReference type="KEGG" id="dfs:HGD76_24665"/>
<reference evidence="1 2" key="1">
    <citation type="submission" date="2020-04" db="EMBL/GenBank/DDBJ databases">
        <title>Genome-Wide Identification of 5-Methylcytosine Sites in Bacterial Genomes By High-Throughput Sequencing of MspJI Restriction Fragments.</title>
        <authorList>
            <person name="Wu V."/>
        </authorList>
    </citation>
    <scope>NUCLEOTIDE SEQUENCE [LARGE SCALE GENOMIC DNA]</scope>
    <source>
        <strain evidence="1 2">CCAP 1403/13f</strain>
        <plasmid evidence="2">pafl69</plasmid>
    </source>
</reference>
<keyword evidence="1" id="KW-0614">Plasmid</keyword>
<name>A0A6H2C5Z1_DOLFA</name>
<evidence type="ECO:0000313" key="2">
    <source>
        <dbReference type="Proteomes" id="UP000502433"/>
    </source>
</evidence>
<dbReference type="AlphaFoldDB" id="A0A6H2C5Z1"/>
<reference evidence="1 2" key="2">
    <citation type="submission" date="2020-04" db="EMBL/GenBank/DDBJ databases">
        <authorList>
            <person name="Fomenkov A."/>
            <person name="Anton B.P."/>
            <person name="Roberts R.J."/>
        </authorList>
    </citation>
    <scope>NUCLEOTIDE SEQUENCE [LARGE SCALE GENOMIC DNA]</scope>
    <source>
        <strain evidence="1 2">CCAP 1403/13f</strain>
        <plasmid evidence="2">pafl69</plasmid>
    </source>
</reference>
<gene>
    <name evidence="1" type="ORF">HGD76_24665</name>
</gene>
<evidence type="ECO:0000313" key="1">
    <source>
        <dbReference type="EMBL" id="QJB47252.1"/>
    </source>
</evidence>
<sequence length="143" mass="16418">MVILDLKNLKSNTHFTVSNALKNFFGFILEKIRHEPELTEIKKLVKQLEELPNVDGVRVLRNKDNSSHEIVFQILSHVDSDSRTKLVKTAISLAIKTERKLDSIFNVEDWDLGVRVVKKFENTNKNQKVVLTNVQAEHLRAAS</sequence>
<dbReference type="Proteomes" id="UP000502433">
    <property type="component" value="Plasmid pAfl69"/>
</dbReference>
<protein>
    <submittedName>
        <fullName evidence="1">Uncharacterized protein</fullName>
    </submittedName>
</protein>
<geneLocation type="plasmid" evidence="2">
    <name>pafl69</name>
</geneLocation>